<evidence type="ECO:0000313" key="6">
    <source>
        <dbReference type="EMBL" id="MBN8659003.1"/>
    </source>
</evidence>
<dbReference type="GO" id="GO:0043190">
    <property type="term" value="C:ATP-binding cassette (ABC) transporter complex"/>
    <property type="evidence" value="ECO:0007669"/>
    <property type="project" value="InterPro"/>
</dbReference>
<gene>
    <name evidence="6" type="ORF">J0M35_01470</name>
</gene>
<evidence type="ECO:0000313" key="7">
    <source>
        <dbReference type="Proteomes" id="UP000664277"/>
    </source>
</evidence>
<dbReference type="InterPro" id="IPR030678">
    <property type="entry name" value="Peptide/Ni-bd"/>
</dbReference>
<evidence type="ECO:0000256" key="1">
    <source>
        <dbReference type="ARBA" id="ARBA00005695"/>
    </source>
</evidence>
<evidence type="ECO:0000259" key="5">
    <source>
        <dbReference type="Pfam" id="PF00496"/>
    </source>
</evidence>
<dbReference type="Gene3D" id="3.10.105.10">
    <property type="entry name" value="Dipeptide-binding Protein, Domain 3"/>
    <property type="match status" value="1"/>
</dbReference>
<dbReference type="GO" id="GO:0042597">
    <property type="term" value="C:periplasmic space"/>
    <property type="evidence" value="ECO:0007669"/>
    <property type="project" value="UniProtKB-ARBA"/>
</dbReference>
<dbReference type="PROSITE" id="PS51257">
    <property type="entry name" value="PROKAR_LIPOPROTEIN"/>
    <property type="match status" value="1"/>
</dbReference>
<evidence type="ECO:0000256" key="4">
    <source>
        <dbReference type="SAM" id="MobiDB-lite"/>
    </source>
</evidence>
<comment type="similarity">
    <text evidence="1">Belongs to the bacterial solute-binding protein 5 family.</text>
</comment>
<dbReference type="Gene3D" id="3.40.190.10">
    <property type="entry name" value="Periplasmic binding protein-like II"/>
    <property type="match status" value="1"/>
</dbReference>
<dbReference type="AlphaFoldDB" id="A0A8J7PBS0"/>
<evidence type="ECO:0000256" key="3">
    <source>
        <dbReference type="ARBA" id="ARBA00022729"/>
    </source>
</evidence>
<dbReference type="SUPFAM" id="SSF53850">
    <property type="entry name" value="Periplasmic binding protein-like II"/>
    <property type="match status" value="1"/>
</dbReference>
<organism evidence="6 7">
    <name type="scientific">Candidatus Obscuribacter phosphatis</name>
    <dbReference type="NCBI Taxonomy" id="1906157"/>
    <lineage>
        <taxon>Bacteria</taxon>
        <taxon>Bacillati</taxon>
        <taxon>Candidatus Melainabacteria</taxon>
        <taxon>Candidatus Obscuribacterales</taxon>
        <taxon>Candidatus Obscuribacteraceae</taxon>
        <taxon>Candidatus Obscuribacter</taxon>
    </lineage>
</organism>
<keyword evidence="3" id="KW-0732">Signal</keyword>
<dbReference type="PIRSF" id="PIRSF002741">
    <property type="entry name" value="MppA"/>
    <property type="match status" value="1"/>
</dbReference>
<feature type="region of interest" description="Disordered" evidence="4">
    <location>
        <begin position="39"/>
        <end position="86"/>
    </location>
</feature>
<protein>
    <submittedName>
        <fullName evidence="6">ABC transporter substrate-binding protein</fullName>
    </submittedName>
</protein>
<dbReference type="PANTHER" id="PTHR30290">
    <property type="entry name" value="PERIPLASMIC BINDING COMPONENT OF ABC TRANSPORTER"/>
    <property type="match status" value="1"/>
</dbReference>
<dbReference type="InterPro" id="IPR000914">
    <property type="entry name" value="SBP_5_dom"/>
</dbReference>
<name>A0A8J7PBS0_9BACT</name>
<feature type="domain" description="Solute-binding protein family 5" evidence="5">
    <location>
        <begin position="155"/>
        <end position="562"/>
    </location>
</feature>
<dbReference type="EMBL" id="JAFLCK010000001">
    <property type="protein sequence ID" value="MBN8659003.1"/>
    <property type="molecule type" value="Genomic_DNA"/>
</dbReference>
<dbReference type="CDD" id="cd08500">
    <property type="entry name" value="PBP2_NikA_DppA_OppA_like_4"/>
    <property type="match status" value="1"/>
</dbReference>
<evidence type="ECO:0000256" key="2">
    <source>
        <dbReference type="ARBA" id="ARBA00022448"/>
    </source>
</evidence>
<dbReference type="Proteomes" id="UP000664277">
    <property type="component" value="Unassembled WGS sequence"/>
</dbReference>
<proteinExistence type="inferred from homology"/>
<dbReference type="GO" id="GO:0015833">
    <property type="term" value="P:peptide transport"/>
    <property type="evidence" value="ECO:0007669"/>
    <property type="project" value="TreeGrafter"/>
</dbReference>
<dbReference type="Pfam" id="PF00496">
    <property type="entry name" value="SBP_bac_5"/>
    <property type="match status" value="1"/>
</dbReference>
<accession>A0A8J7PBS0</accession>
<dbReference type="InterPro" id="IPR039424">
    <property type="entry name" value="SBP_5"/>
</dbReference>
<sequence length="668" mass="74943">MAHRGNSQLFTVLWAASSLFLSLSLSGCIMPPPKPGSKISDVLKVAELKESSKNSQESPQSQSKEPSKSDDKPAPGLSELPADPGPFKLIVDKEGRELWQARGELGKFGGTLRLSSFGDGPKTFNAWDASDVESHGIGLMQFDSLVDIDPWTGKTTPKLCKEVTVSPDGKVVTFKLRKGLQWSDGKPITADDIVFTFDKLVKDNWGEGSNRDTISIPSDYPTIAKVDDLTATFTFKKPFSPLLLNLNALMLAPKHVMEPVTKKGKAAFRPFWNINCDPKTIVGSGPFILSSYIPSQRVEFRRNPNYHMVDSQGRRLPYLDKIVISIVKEQPQMILKFLGKEVDLLDIRSVRGMDAAVLRNKEKELGFTLRNLGPDDGTVFLMFNMNQRKNPKTGKYYVDPIKQVWFNSTKFRWAISHAIDRNSVVNNILRSVGFPLSTCQTTASAYHNSELKPIECDLEKSKALLREDGFVLKNNELFDKNGNRVEFDLMTNAGNTIRDAVCIHIKEQLRLLGIKVNYQPVEFNAMLNRTHTSLDWQAIMLGLSGSRLEPYSGANIWKSDGRMHEFDQRTGDENGTIKVTDARPWELEIDKCLDQAAGSYDEKVRTENYRKAETLAYENQPFIYIYSGALLTAASNKIGNYKPTPLGTYYTPKGTMHNLEEIYLKEGQ</sequence>
<dbReference type="PANTHER" id="PTHR30290:SF9">
    <property type="entry name" value="OLIGOPEPTIDE-BINDING PROTEIN APPA"/>
    <property type="match status" value="1"/>
</dbReference>
<feature type="compositionally biased region" description="Low complexity" evidence="4">
    <location>
        <begin position="53"/>
        <end position="64"/>
    </location>
</feature>
<reference evidence="6" key="1">
    <citation type="submission" date="2021-02" db="EMBL/GenBank/DDBJ databases">
        <title>Genome-Resolved Metagenomics of a Microbial Community Performing Photosynthetic Biological Nutrient Removal.</title>
        <authorList>
            <person name="Mcdaniel E.A."/>
        </authorList>
    </citation>
    <scope>NUCLEOTIDE SEQUENCE</scope>
    <source>
        <strain evidence="6">UWPOB_OBS1</strain>
    </source>
</reference>
<comment type="caution">
    <text evidence="6">The sequence shown here is derived from an EMBL/GenBank/DDBJ whole genome shotgun (WGS) entry which is preliminary data.</text>
</comment>
<dbReference type="GO" id="GO:1904680">
    <property type="term" value="F:peptide transmembrane transporter activity"/>
    <property type="evidence" value="ECO:0007669"/>
    <property type="project" value="TreeGrafter"/>
</dbReference>
<keyword evidence="2" id="KW-0813">Transport</keyword>